<feature type="transmembrane region" description="Helical" evidence="10">
    <location>
        <begin position="497"/>
        <end position="519"/>
    </location>
</feature>
<keyword evidence="6 10" id="KW-0630">Potassium</keyword>
<evidence type="ECO:0000256" key="6">
    <source>
        <dbReference type="ARBA" id="ARBA00022958"/>
    </source>
</evidence>
<evidence type="ECO:0000256" key="9">
    <source>
        <dbReference type="ARBA" id="ARBA00023136"/>
    </source>
</evidence>
<dbReference type="PANTHER" id="PTHR31064:SF30">
    <property type="entry name" value="HIGH-AFFINITY POTASSIUM TRANSPORT PROTEIN-RELATED"/>
    <property type="match status" value="1"/>
</dbReference>
<sequence>MEDHNQDSDTEEEYVRPRWYDYNHMYWLSWHWLSDNVRAIFYWWVRFFKSFIGLHYIYIISMSIISSIIIYPQKDMTYTNALFQAVSISTNTGLNTIPLADMKVYQQVVSYIVPILVHPLVINGAVVVARLHWFEKKFDNIAEMSKRQSKMRRAATKARAQQAADNSSDISPSDEEKEVGLEDPVLTNSSETTTNQHPPTDRDIRFGDLPMPSRREYNTQDMFRSLRMMKSQPNAEDLDEDDGPALIIKSPRDIELDEARGIAGVVRRASEGHNSIEPHPDEENEAQRRRPSFSTPMDPRLRQNSTIHSRRSSIHDLRSTGRTMTANYLSWTPTVGRNSTFVGLTREQKDELGGVEHRALRLLLMIVSGYLLGFLIVATIMFVPWTYARKHYKDIIENQDLSPGWHSAFLAVSSFCNLGMSLSGDSLTIFQRTAYIPLLVSIFIMFGNTAVPVGLRLVIWIMFKLTPPFGRMHETLAFLLDHPRRCFMLLFPSGTTMLLFLVLCLFNVVDLILFVIFDLGRSALTDIPMNYRVMCGFVQSVCTRIAGFSILPLPDLHIAVKFSYIILMYISVYPLAISIRKTNVYEEQTLGIYGDEEDINAEERSMLESAKSSAPTSPMLSHMQRQLSHDLWYLVLGLFLVLICEAGKIERNEIPFFDVLFEVVSAYGTVGMSMGFPTTSASLSSQFSTVGKLVIMALMIRGRHRGLPYRIDRSIILKGGDVEVLDEVQQTLARHPTVLQQRNTLDNWSSRVETTASRLRRVGTSASRLRPTLTSLSGRSQDSRRRQRTQRAMSS</sequence>
<feature type="transmembrane region" description="Helical" evidence="10">
    <location>
        <begin position="405"/>
        <end position="423"/>
    </location>
</feature>
<dbReference type="PIRSF" id="PIRSF002450">
    <property type="entry name" value="K+_transpter_TRK"/>
    <property type="match status" value="1"/>
</dbReference>
<feature type="region of interest" description="Disordered" evidence="11">
    <location>
        <begin position="775"/>
        <end position="795"/>
    </location>
</feature>
<evidence type="ECO:0000256" key="10">
    <source>
        <dbReference type="PIRNR" id="PIRNR002450"/>
    </source>
</evidence>
<keyword evidence="7 10" id="KW-1133">Transmembrane helix</keyword>
<dbReference type="PANTHER" id="PTHR31064">
    <property type="entry name" value="POTASSIUM TRANSPORT PROTEIN DDB_G0292412-RELATED"/>
    <property type="match status" value="1"/>
</dbReference>
<keyword evidence="9 10" id="KW-0472">Membrane</keyword>
<keyword evidence="3 10" id="KW-0813">Transport</keyword>
<evidence type="ECO:0000313" key="12">
    <source>
        <dbReference type="EMBL" id="PRT56518.1"/>
    </source>
</evidence>
<feature type="transmembrane region" description="Helical" evidence="10">
    <location>
        <begin position="531"/>
        <end position="550"/>
    </location>
</feature>
<comment type="caution">
    <text evidence="12">The sequence shown here is derived from an EMBL/GenBank/DDBJ whole genome shotgun (WGS) entry which is preliminary data.</text>
</comment>
<evidence type="ECO:0000256" key="1">
    <source>
        <dbReference type="ARBA" id="ARBA00004141"/>
    </source>
</evidence>
<comment type="subcellular location">
    <subcellularLocation>
        <location evidence="1">Membrane</location>
        <topology evidence="1">Multi-pass membrane protein</topology>
    </subcellularLocation>
</comment>
<dbReference type="GO" id="GO:0140107">
    <property type="term" value="F:high-affinity potassium ion transmembrane transporter activity"/>
    <property type="evidence" value="ECO:0007669"/>
    <property type="project" value="TreeGrafter"/>
</dbReference>
<evidence type="ECO:0000256" key="7">
    <source>
        <dbReference type="ARBA" id="ARBA00022989"/>
    </source>
</evidence>
<dbReference type="Pfam" id="PF02386">
    <property type="entry name" value="TrkH"/>
    <property type="match status" value="1"/>
</dbReference>
<name>A0A2T0FNF2_9ASCO</name>
<feature type="transmembrane region" description="Helical" evidence="10">
    <location>
        <begin position="108"/>
        <end position="129"/>
    </location>
</feature>
<keyword evidence="4 10" id="KW-0633">Potassium transport</keyword>
<dbReference type="GO" id="GO:1990573">
    <property type="term" value="P:potassium ion import across plasma membrane"/>
    <property type="evidence" value="ECO:0007669"/>
    <property type="project" value="TreeGrafter"/>
</dbReference>
<keyword evidence="13" id="KW-1185">Reference proteome</keyword>
<dbReference type="EMBL" id="NDIQ01000022">
    <property type="protein sequence ID" value="PRT56518.1"/>
    <property type="molecule type" value="Genomic_DNA"/>
</dbReference>
<evidence type="ECO:0000256" key="4">
    <source>
        <dbReference type="ARBA" id="ARBA00022538"/>
    </source>
</evidence>
<evidence type="ECO:0000256" key="2">
    <source>
        <dbReference type="ARBA" id="ARBA00009137"/>
    </source>
</evidence>
<dbReference type="GO" id="GO:0005886">
    <property type="term" value="C:plasma membrane"/>
    <property type="evidence" value="ECO:0007669"/>
    <property type="project" value="InterPro"/>
</dbReference>
<feature type="compositionally biased region" description="Basic and acidic residues" evidence="11">
    <location>
        <begin position="268"/>
        <end position="288"/>
    </location>
</feature>
<dbReference type="GeneID" id="36517886"/>
<dbReference type="InterPro" id="IPR003445">
    <property type="entry name" value="Cat_transpt"/>
</dbReference>
<dbReference type="STRING" id="45607.A0A2T0FNF2"/>
<dbReference type="GO" id="GO:0030007">
    <property type="term" value="P:intracellular potassium ion homeostasis"/>
    <property type="evidence" value="ECO:0007669"/>
    <property type="project" value="UniProtKB-UniRule"/>
</dbReference>
<evidence type="ECO:0000256" key="5">
    <source>
        <dbReference type="ARBA" id="ARBA00022692"/>
    </source>
</evidence>
<feature type="region of interest" description="Disordered" evidence="11">
    <location>
        <begin position="267"/>
        <end position="316"/>
    </location>
</feature>
<evidence type="ECO:0000256" key="3">
    <source>
        <dbReference type="ARBA" id="ARBA00022448"/>
    </source>
</evidence>
<keyword evidence="8 10" id="KW-0406">Ion transport</keyword>
<feature type="transmembrane region" description="Helical" evidence="10">
    <location>
        <begin position="435"/>
        <end position="463"/>
    </location>
</feature>
<organism evidence="12 13">
    <name type="scientific">Wickerhamiella sorbophila</name>
    <dbReference type="NCBI Taxonomy" id="45607"/>
    <lineage>
        <taxon>Eukaryota</taxon>
        <taxon>Fungi</taxon>
        <taxon>Dikarya</taxon>
        <taxon>Ascomycota</taxon>
        <taxon>Saccharomycotina</taxon>
        <taxon>Dipodascomycetes</taxon>
        <taxon>Dipodascales</taxon>
        <taxon>Trichomonascaceae</taxon>
        <taxon>Wickerhamiella</taxon>
    </lineage>
</organism>
<evidence type="ECO:0000256" key="8">
    <source>
        <dbReference type="ARBA" id="ARBA00023065"/>
    </source>
</evidence>
<evidence type="ECO:0000313" key="13">
    <source>
        <dbReference type="Proteomes" id="UP000238350"/>
    </source>
</evidence>
<keyword evidence="5 10" id="KW-0812">Transmembrane</keyword>
<evidence type="ECO:0000256" key="11">
    <source>
        <dbReference type="SAM" id="MobiDB-lite"/>
    </source>
</evidence>
<feature type="region of interest" description="Disordered" evidence="11">
    <location>
        <begin position="149"/>
        <end position="214"/>
    </location>
</feature>
<dbReference type="RefSeq" id="XP_024666463.1">
    <property type="nucleotide sequence ID" value="XM_024810695.1"/>
</dbReference>
<comment type="similarity">
    <text evidence="2 10">Belongs to the TrkH potassium transport family.</text>
</comment>
<dbReference type="InterPro" id="IPR015958">
    <property type="entry name" value="Trk1_fungi"/>
</dbReference>
<dbReference type="NCBIfam" id="TIGR00934">
    <property type="entry name" value="2a38euk"/>
    <property type="match status" value="1"/>
</dbReference>
<dbReference type="OrthoDB" id="9999863at2759"/>
<reference evidence="12 13" key="1">
    <citation type="submission" date="2017-04" db="EMBL/GenBank/DDBJ databases">
        <title>Genome sequencing of [Candida] sorbophila.</title>
        <authorList>
            <person name="Ahn J.O."/>
        </authorList>
    </citation>
    <scope>NUCLEOTIDE SEQUENCE [LARGE SCALE GENOMIC DNA]</scope>
    <source>
        <strain evidence="12 13">DS02</strain>
    </source>
</reference>
<feature type="transmembrane region" description="Helical" evidence="10">
    <location>
        <begin position="556"/>
        <end position="576"/>
    </location>
</feature>
<feature type="transmembrane region" description="Helical" evidence="10">
    <location>
        <begin position="52"/>
        <end position="71"/>
    </location>
</feature>
<feature type="compositionally biased region" description="Polar residues" evidence="11">
    <location>
        <begin position="186"/>
        <end position="198"/>
    </location>
</feature>
<dbReference type="InterPro" id="IPR004773">
    <property type="entry name" value="K/Na_transp_Trk1/HKT1"/>
</dbReference>
<dbReference type="AlphaFoldDB" id="A0A2T0FNF2"/>
<feature type="transmembrane region" description="Helical" evidence="10">
    <location>
        <begin position="362"/>
        <end position="385"/>
    </location>
</feature>
<dbReference type="Proteomes" id="UP000238350">
    <property type="component" value="Unassembled WGS sequence"/>
</dbReference>
<dbReference type="InterPro" id="IPR051143">
    <property type="entry name" value="TrkH_K-transport"/>
</dbReference>
<gene>
    <name evidence="12" type="ORF">B9G98_04138</name>
</gene>
<accession>A0A2T0FNF2</accession>
<protein>
    <recommendedName>
        <fullName evidence="10">Potassium transport protein</fullName>
    </recommendedName>
</protein>
<proteinExistence type="inferred from homology"/>